<name>A0A8T1QBA2_CARIL</name>
<gene>
    <name evidence="3" type="ORF">CIPAW_06G136900</name>
    <name evidence="4" type="ORF">I3842_06G137900</name>
</gene>
<dbReference type="AlphaFoldDB" id="A0A8T1QBA2"/>
<evidence type="ECO:0000313" key="3">
    <source>
        <dbReference type="EMBL" id="KAG6651788.1"/>
    </source>
</evidence>
<comment type="caution">
    <text evidence="3">The sequence shown here is derived from an EMBL/GenBank/DDBJ whole genome shotgun (WGS) entry which is preliminary data.</text>
</comment>
<feature type="region of interest" description="Disordered" evidence="1">
    <location>
        <begin position="1"/>
        <end position="34"/>
    </location>
</feature>
<reference evidence="4" key="2">
    <citation type="submission" date="2021-01" db="EMBL/GenBank/DDBJ databases">
        <authorList>
            <person name="Lovell J.T."/>
            <person name="Bentley N."/>
            <person name="Bhattarai G."/>
            <person name="Jenkins J.W."/>
            <person name="Sreedasyam A."/>
            <person name="Alarcon Y."/>
            <person name="Bock C."/>
            <person name="Boston L."/>
            <person name="Carlson J."/>
            <person name="Cervantes K."/>
            <person name="Clermont K."/>
            <person name="Krom N."/>
            <person name="Kubenka K."/>
            <person name="Mamidi S."/>
            <person name="Mattison C."/>
            <person name="Monteros M."/>
            <person name="Pisani C."/>
            <person name="Plott C."/>
            <person name="Rajasekar S."/>
            <person name="Rhein H.S."/>
            <person name="Rohla C."/>
            <person name="Song M."/>
            <person name="Hilaire R.S."/>
            <person name="Shu S."/>
            <person name="Wells L."/>
            <person name="Wang X."/>
            <person name="Webber J."/>
            <person name="Heerema R.J."/>
            <person name="Klein P."/>
            <person name="Conner P."/>
            <person name="Grauke L."/>
            <person name="Grimwood J."/>
            <person name="Schmutz J."/>
            <person name="Randall J.J."/>
        </authorList>
    </citation>
    <scope>NUCLEOTIDE SEQUENCE</scope>
    <source>
        <tissue evidence="4">Leaf</tissue>
    </source>
</reference>
<dbReference type="Proteomes" id="UP000811246">
    <property type="component" value="Chromosome 6"/>
</dbReference>
<evidence type="ECO:0000256" key="1">
    <source>
        <dbReference type="SAM" id="MobiDB-lite"/>
    </source>
</evidence>
<dbReference type="Proteomes" id="UP000811609">
    <property type="component" value="Chromosome 6"/>
</dbReference>
<feature type="domain" description="DUF7086" evidence="2">
    <location>
        <begin position="158"/>
        <end position="291"/>
    </location>
</feature>
<keyword evidence="5" id="KW-1185">Reference proteome</keyword>
<reference evidence="3" key="1">
    <citation type="submission" date="2020-12" db="EMBL/GenBank/DDBJ databases">
        <title>WGS assembly of Carya illinoinensis cv. Pawnee.</title>
        <authorList>
            <person name="Platts A."/>
            <person name="Shu S."/>
            <person name="Wright S."/>
            <person name="Barry K."/>
            <person name="Edger P."/>
            <person name="Pires J.C."/>
            <person name="Schmutz J."/>
        </authorList>
    </citation>
    <scope>NUCLEOTIDE SEQUENCE</scope>
    <source>
        <tissue evidence="3">Leaf</tissue>
    </source>
</reference>
<organism evidence="3 5">
    <name type="scientific">Carya illinoinensis</name>
    <name type="common">Pecan</name>
    <dbReference type="NCBI Taxonomy" id="32201"/>
    <lineage>
        <taxon>Eukaryota</taxon>
        <taxon>Viridiplantae</taxon>
        <taxon>Streptophyta</taxon>
        <taxon>Embryophyta</taxon>
        <taxon>Tracheophyta</taxon>
        <taxon>Spermatophyta</taxon>
        <taxon>Magnoliopsida</taxon>
        <taxon>eudicotyledons</taxon>
        <taxon>Gunneridae</taxon>
        <taxon>Pentapetalae</taxon>
        <taxon>rosids</taxon>
        <taxon>fabids</taxon>
        <taxon>Fagales</taxon>
        <taxon>Juglandaceae</taxon>
        <taxon>Carya</taxon>
    </lineage>
</organism>
<proteinExistence type="predicted"/>
<accession>A0A8T1QBA2</accession>
<sequence length="299" mass="33814">MNIEYQEFKKKIKKNSSSAENQELNNEGEGEDGLLTVSLPIHPPKTNRSLLAEQPDLTPPTPSFSPMVHSISMQARLSQSTPAQLPLRRSPTHPLYVPSFMLEPPSSSSATFRQEGVPFRSPNHACRNRKRMLGEGKSETIPALFPWATTHRATVHSLNYLLSNQIYTISGDVQCKRCHHKYEMEYNLMEKFVEVGSLIMAKKSAMHDRAPSFWTNPVLPTCKSCGKENSANPIIIKKKKAINWLFLLLGQMLGCCTLKQLKYFCKHTKNHRTGAKDRVLYLTYLGLCKQLDPDGPFDP</sequence>
<dbReference type="EMBL" id="CM031814">
    <property type="protein sequence ID" value="KAG6651788.1"/>
    <property type="molecule type" value="Genomic_DNA"/>
</dbReference>
<protein>
    <recommendedName>
        <fullName evidence="2">DUF7086 domain-containing protein</fullName>
    </recommendedName>
</protein>
<dbReference type="EMBL" id="CM031830">
    <property type="protein sequence ID" value="KAG6709551.1"/>
    <property type="molecule type" value="Genomic_DNA"/>
</dbReference>
<evidence type="ECO:0000313" key="4">
    <source>
        <dbReference type="EMBL" id="KAG6709551.1"/>
    </source>
</evidence>
<dbReference type="InterPro" id="IPR055513">
    <property type="entry name" value="DUF7086"/>
</dbReference>
<dbReference type="PANTHER" id="PTHR34272">
    <property type="entry name" value="EXPRESSED PROTEIN"/>
    <property type="match status" value="1"/>
</dbReference>
<dbReference type="PANTHER" id="PTHR34272:SF1">
    <property type="entry name" value="EXPRESSED PROTEIN"/>
    <property type="match status" value="1"/>
</dbReference>
<dbReference type="Pfam" id="PF23324">
    <property type="entry name" value="DUF7086"/>
    <property type="match status" value="1"/>
</dbReference>
<evidence type="ECO:0000259" key="2">
    <source>
        <dbReference type="Pfam" id="PF23324"/>
    </source>
</evidence>
<evidence type="ECO:0000313" key="5">
    <source>
        <dbReference type="Proteomes" id="UP000811609"/>
    </source>
</evidence>